<dbReference type="SUPFAM" id="SSF52821">
    <property type="entry name" value="Rhodanese/Cell cycle control phosphatase"/>
    <property type="match status" value="2"/>
</dbReference>
<accession>A0A3N6MP75</accession>
<dbReference type="InterPro" id="IPR045078">
    <property type="entry name" value="TST/MPST-like"/>
</dbReference>
<keyword evidence="6" id="KW-1185">Reference proteome</keyword>
<dbReference type="GO" id="GO:0004792">
    <property type="term" value="F:thiosulfate-cyanide sulfurtransferase activity"/>
    <property type="evidence" value="ECO:0007669"/>
    <property type="project" value="InterPro"/>
</dbReference>
<organism evidence="5 6">
    <name type="scientific">Paraburkholderia dinghuensis</name>
    <dbReference type="NCBI Taxonomy" id="2305225"/>
    <lineage>
        <taxon>Bacteria</taxon>
        <taxon>Pseudomonadati</taxon>
        <taxon>Pseudomonadota</taxon>
        <taxon>Betaproteobacteria</taxon>
        <taxon>Burkholderiales</taxon>
        <taxon>Burkholderiaceae</taxon>
        <taxon>Paraburkholderia</taxon>
    </lineage>
</organism>
<dbReference type="SMART" id="SM00450">
    <property type="entry name" value="RHOD"/>
    <property type="match status" value="2"/>
</dbReference>
<dbReference type="CDD" id="cd01449">
    <property type="entry name" value="TST_Repeat_2"/>
    <property type="match status" value="1"/>
</dbReference>
<dbReference type="Pfam" id="PF00581">
    <property type="entry name" value="Rhodanese"/>
    <property type="match status" value="2"/>
</dbReference>
<dbReference type="AlphaFoldDB" id="A0A3N6MP75"/>
<feature type="domain" description="Rhodanese" evidence="4">
    <location>
        <begin position="22"/>
        <end position="141"/>
    </location>
</feature>
<evidence type="ECO:0000256" key="3">
    <source>
        <dbReference type="RuleBase" id="RU000507"/>
    </source>
</evidence>
<dbReference type="EMBL" id="RQIS01000009">
    <property type="protein sequence ID" value="RQH05714.1"/>
    <property type="molecule type" value="Genomic_DNA"/>
</dbReference>
<comment type="caution">
    <text evidence="5">The sequence shown here is derived from an EMBL/GenBank/DDBJ whole genome shotgun (WGS) entry which is preliminary data.</text>
</comment>
<dbReference type="Proteomes" id="UP000272778">
    <property type="component" value="Unassembled WGS sequence"/>
</dbReference>
<dbReference type="PANTHER" id="PTHR11364">
    <property type="entry name" value="THIOSULFATE SULFERTANSFERASE"/>
    <property type="match status" value="1"/>
</dbReference>
<dbReference type="Gene3D" id="3.40.250.10">
    <property type="entry name" value="Rhodanese-like domain"/>
    <property type="match status" value="2"/>
</dbReference>
<evidence type="ECO:0000256" key="2">
    <source>
        <dbReference type="ARBA" id="ARBA00022737"/>
    </source>
</evidence>
<evidence type="ECO:0000256" key="1">
    <source>
        <dbReference type="ARBA" id="ARBA00022679"/>
    </source>
</evidence>
<dbReference type="RefSeq" id="WP_124151641.1">
    <property type="nucleotide sequence ID" value="NZ_RQIS01000009.1"/>
</dbReference>
<dbReference type="PROSITE" id="PS00683">
    <property type="entry name" value="RHODANESE_2"/>
    <property type="match status" value="1"/>
</dbReference>
<reference evidence="5 6" key="1">
    <citation type="submission" date="2018-11" db="EMBL/GenBank/DDBJ databases">
        <title>Paraburkholderia sp. DHOA04, isolated from soil.</title>
        <authorList>
            <person name="Gao Z.-H."/>
            <person name="Qiu L.-H."/>
            <person name="Fu J.-C."/>
        </authorList>
    </citation>
    <scope>NUCLEOTIDE SEQUENCE [LARGE SCALE GENOMIC DNA]</scope>
    <source>
        <strain evidence="5 6">DHOA04</strain>
    </source>
</reference>
<proteinExistence type="predicted"/>
<dbReference type="PROSITE" id="PS00380">
    <property type="entry name" value="RHODANESE_1"/>
    <property type="match status" value="1"/>
</dbReference>
<dbReference type="InterPro" id="IPR001763">
    <property type="entry name" value="Rhodanese-like_dom"/>
</dbReference>
<sequence length="290" mass="30661">MPHSHYTTLISAANLHERLAAAPGSVLVFDCRFDLADPAAGESAFAAGHIPGAQYLHLDRDLSGAKTGKNGRHPLPDRAALVNTLAARGLNEGQQVVAYDAQGGSYAARLWWLLRWLGHDSVAVLDGGLQAWEAAGFALSTDAAPQPTKGNFTAGAPLQVTIDVQAVVRNLSTHELVVIDARAADRYRGENETIDPVGGHIPGARNRFFKDNLTADGRFKPAHTLREDFAAVIGGKTPEHVVLQCGSGVTACHNMLAMEIAGLHGAALYAGSWSEWCADPSRPVATGPNP</sequence>
<protein>
    <recommendedName>
        <fullName evidence="3">Sulfurtransferase</fullName>
    </recommendedName>
</protein>
<dbReference type="InterPro" id="IPR001307">
    <property type="entry name" value="Thiosulphate_STrfase_CS"/>
</dbReference>
<feature type="domain" description="Rhodanese" evidence="4">
    <location>
        <begin position="172"/>
        <end position="285"/>
    </location>
</feature>
<dbReference type="OrthoDB" id="9781034at2"/>
<evidence type="ECO:0000259" key="4">
    <source>
        <dbReference type="PROSITE" id="PS50206"/>
    </source>
</evidence>
<keyword evidence="2" id="KW-0677">Repeat</keyword>
<name>A0A3N6MP75_9BURK</name>
<evidence type="ECO:0000313" key="5">
    <source>
        <dbReference type="EMBL" id="RQH05714.1"/>
    </source>
</evidence>
<dbReference type="PANTHER" id="PTHR11364:SF27">
    <property type="entry name" value="SULFURTRANSFERASE"/>
    <property type="match status" value="1"/>
</dbReference>
<keyword evidence="1 3" id="KW-0808">Transferase</keyword>
<dbReference type="InterPro" id="IPR036873">
    <property type="entry name" value="Rhodanese-like_dom_sf"/>
</dbReference>
<gene>
    <name evidence="5" type="ORF">D1Y85_13875</name>
</gene>
<dbReference type="CDD" id="cd01448">
    <property type="entry name" value="TST_Repeat_1"/>
    <property type="match status" value="1"/>
</dbReference>
<evidence type="ECO:0000313" key="6">
    <source>
        <dbReference type="Proteomes" id="UP000272778"/>
    </source>
</evidence>
<dbReference type="PROSITE" id="PS50206">
    <property type="entry name" value="RHODANESE_3"/>
    <property type="match status" value="2"/>
</dbReference>